<sequence>MTRRSALMVRGGWFGHQPEETSDAMRSFLESEGFTVRVEDSPLVYSEPGYLATVDLIVQTVTKSTIEKPELEALRDAVAAGTGLAGWHGGIVDSYRNSADYLQLVGGQFVAHPGLAPHERTGEQSDNYRPHEINLTDSGRSDPIMQGLDDFVIDSEQYWVLADGYMDVLATTTQPVRPGDPWHEPIRSPAVWKRYWGEGRVFVSTPGHRLEVLMNPSVRAITERGLLWAARS</sequence>
<feature type="domain" description="ThuA-like" evidence="2">
    <location>
        <begin position="6"/>
        <end position="229"/>
    </location>
</feature>
<keyword evidence="3" id="KW-0315">Glutamine amidotransferase</keyword>
<evidence type="ECO:0000313" key="4">
    <source>
        <dbReference type="Proteomes" id="UP001549257"/>
    </source>
</evidence>
<dbReference type="InterPro" id="IPR029062">
    <property type="entry name" value="Class_I_gatase-like"/>
</dbReference>
<dbReference type="SUPFAM" id="SSF52317">
    <property type="entry name" value="Class I glutamine amidotransferase-like"/>
    <property type="match status" value="1"/>
</dbReference>
<accession>A0ABV2QPM1</accession>
<dbReference type="InterPro" id="IPR029010">
    <property type="entry name" value="ThuA-like"/>
</dbReference>
<evidence type="ECO:0000259" key="2">
    <source>
        <dbReference type="Pfam" id="PF06283"/>
    </source>
</evidence>
<name>A0ABV2QPM1_9MICO</name>
<reference evidence="3 4" key="1">
    <citation type="submission" date="2024-06" db="EMBL/GenBank/DDBJ databases">
        <title>Sorghum-associated microbial communities from plants grown in Nebraska, USA.</title>
        <authorList>
            <person name="Schachtman D."/>
        </authorList>
    </citation>
    <scope>NUCLEOTIDE SEQUENCE [LARGE SCALE GENOMIC DNA]</scope>
    <source>
        <strain evidence="3 4">2857</strain>
    </source>
</reference>
<keyword evidence="4" id="KW-1185">Reference proteome</keyword>
<dbReference type="EMBL" id="JBEPSJ010000002">
    <property type="protein sequence ID" value="MET4582478.1"/>
    <property type="molecule type" value="Genomic_DNA"/>
</dbReference>
<organism evidence="3 4">
    <name type="scientific">Conyzicola nivalis</name>
    <dbReference type="NCBI Taxonomy" id="1477021"/>
    <lineage>
        <taxon>Bacteria</taxon>
        <taxon>Bacillati</taxon>
        <taxon>Actinomycetota</taxon>
        <taxon>Actinomycetes</taxon>
        <taxon>Micrococcales</taxon>
        <taxon>Microbacteriaceae</taxon>
        <taxon>Conyzicola</taxon>
    </lineage>
</organism>
<evidence type="ECO:0000256" key="1">
    <source>
        <dbReference type="SAM" id="MobiDB-lite"/>
    </source>
</evidence>
<feature type="region of interest" description="Disordered" evidence="1">
    <location>
        <begin position="115"/>
        <end position="139"/>
    </location>
</feature>
<dbReference type="PANTHER" id="PTHR40469">
    <property type="entry name" value="SECRETED GLYCOSYL HYDROLASE"/>
    <property type="match status" value="1"/>
</dbReference>
<dbReference type="Proteomes" id="UP001549257">
    <property type="component" value="Unassembled WGS sequence"/>
</dbReference>
<proteinExistence type="predicted"/>
<evidence type="ECO:0000313" key="3">
    <source>
        <dbReference type="EMBL" id="MET4582478.1"/>
    </source>
</evidence>
<feature type="compositionally biased region" description="Basic and acidic residues" evidence="1">
    <location>
        <begin position="117"/>
        <end position="134"/>
    </location>
</feature>
<protein>
    <submittedName>
        <fullName evidence="3">Type 1 glutamine amidotransferase</fullName>
    </submittedName>
</protein>
<comment type="caution">
    <text evidence="3">The sequence shown here is derived from an EMBL/GenBank/DDBJ whole genome shotgun (WGS) entry which is preliminary data.</text>
</comment>
<dbReference type="Gene3D" id="3.40.50.880">
    <property type="match status" value="1"/>
</dbReference>
<dbReference type="PANTHER" id="PTHR40469:SF2">
    <property type="entry name" value="GALACTOSE-BINDING DOMAIN-LIKE SUPERFAMILY PROTEIN"/>
    <property type="match status" value="1"/>
</dbReference>
<dbReference type="Pfam" id="PF06283">
    <property type="entry name" value="ThuA"/>
    <property type="match status" value="1"/>
</dbReference>
<gene>
    <name evidence="3" type="ORF">ABIE21_001988</name>
</gene>